<dbReference type="EMBL" id="CAJHIR010000007">
    <property type="protein sequence ID" value="CAD6491750.1"/>
    <property type="molecule type" value="Genomic_DNA"/>
</dbReference>
<keyword evidence="4" id="KW-0694">RNA-binding</keyword>
<dbReference type="GO" id="GO:0003723">
    <property type="term" value="F:RNA binding"/>
    <property type="evidence" value="ECO:0007669"/>
    <property type="project" value="UniProtKB-KW"/>
</dbReference>
<comment type="similarity">
    <text evidence="2">Belongs to the CRISPR-associated Csm2 family.</text>
</comment>
<dbReference type="Pfam" id="PF03750">
    <property type="entry name" value="Csm2_III-A"/>
    <property type="match status" value="1"/>
</dbReference>
<dbReference type="AlphaFoldDB" id="A0A811T7S8"/>
<comment type="function">
    <text evidence="1">This subunit may be involved in monitoring complementarity of crRNA and target RNA.</text>
</comment>
<organism evidence="7 8">
    <name type="scientific">Candidatus Argoarchaeum ethanivorans</name>
    <dbReference type="NCBI Taxonomy" id="2608793"/>
    <lineage>
        <taxon>Archaea</taxon>
        <taxon>Methanobacteriati</taxon>
        <taxon>Methanobacteriota</taxon>
        <taxon>Stenosarchaea group</taxon>
        <taxon>Methanomicrobia</taxon>
        <taxon>Methanosarcinales</taxon>
        <taxon>Methanosarcinales incertae sedis</taxon>
        <taxon>GOM Arc I cluster</taxon>
        <taxon>Candidatus Argoarchaeum</taxon>
    </lineage>
</organism>
<reference evidence="7" key="1">
    <citation type="submission" date="2020-10" db="EMBL/GenBank/DDBJ databases">
        <authorList>
            <person name="Hahn C.J."/>
            <person name="Laso-Perez R."/>
            <person name="Vulcano F."/>
            <person name="Vaziourakis K.-M."/>
            <person name="Stokke R."/>
            <person name="Steen I.H."/>
            <person name="Teske A."/>
            <person name="Boetius A."/>
            <person name="Liebeke M."/>
            <person name="Amann R."/>
            <person name="Knittel K."/>
        </authorList>
    </citation>
    <scope>NUCLEOTIDE SEQUENCE</scope>
    <source>
        <strain evidence="7">Gfbio:e3339647-f889-4370-9287-4fb5cb688e4c:AG392J18_GoMArc1</strain>
    </source>
</reference>
<evidence type="ECO:0000313" key="7">
    <source>
        <dbReference type="EMBL" id="CAD6491750.1"/>
    </source>
</evidence>
<dbReference type="CDD" id="cd09647">
    <property type="entry name" value="Csm2_III-A"/>
    <property type="match status" value="1"/>
</dbReference>
<evidence type="ECO:0000256" key="4">
    <source>
        <dbReference type="ARBA" id="ARBA00022884"/>
    </source>
</evidence>
<dbReference type="NCBIfam" id="TIGR01870">
    <property type="entry name" value="cas_TM1810_Csm2"/>
    <property type="match status" value="1"/>
</dbReference>
<keyword evidence="5" id="KW-0051">Antiviral defense</keyword>
<sequence length="139" mass="16376">MTEIRDIIKKIDNLQNMGELDEKTIAEENGYAESVAVDRDINKPLKTTQLRKIFDRVKTIERKLNEDGWDAVQPDFYMLRPELAYAKARKLIPDQFFRLMDACMKQVDKGNNEQKKENYTKFVRFLEAIVAYHKYHGGD</sequence>
<dbReference type="InterPro" id="IPR010149">
    <property type="entry name" value="CRISPR-assoc_prot_Csm2_III-A"/>
</dbReference>
<evidence type="ECO:0000313" key="8">
    <source>
        <dbReference type="Proteomes" id="UP000612009"/>
    </source>
</evidence>
<dbReference type="GO" id="GO:0051607">
    <property type="term" value="P:defense response to virus"/>
    <property type="evidence" value="ECO:0007669"/>
    <property type="project" value="UniProtKB-KW"/>
</dbReference>
<evidence type="ECO:0000256" key="1">
    <source>
        <dbReference type="ARBA" id="ARBA00003640"/>
    </source>
</evidence>
<evidence type="ECO:0000256" key="2">
    <source>
        <dbReference type="ARBA" id="ARBA00006896"/>
    </source>
</evidence>
<name>A0A811T7S8_9EURY</name>
<comment type="caution">
    <text evidence="7">The sequence shown here is derived from an EMBL/GenBank/DDBJ whole genome shotgun (WGS) entry which is preliminary data.</text>
</comment>
<protein>
    <recommendedName>
        <fullName evidence="3">CRISPR system Cms protein Csm2</fullName>
    </recommendedName>
    <alternativeName>
        <fullName evidence="6">CRISPR type III A-associated protein Csm2</fullName>
    </alternativeName>
</protein>
<dbReference type="Proteomes" id="UP000612009">
    <property type="component" value="Unassembled WGS sequence"/>
</dbReference>
<gene>
    <name evidence="7" type="ORF">LAKADJCE_00178</name>
</gene>
<proteinExistence type="inferred from homology"/>
<accession>A0A811T7S8</accession>
<evidence type="ECO:0000256" key="5">
    <source>
        <dbReference type="ARBA" id="ARBA00023118"/>
    </source>
</evidence>
<evidence type="ECO:0000256" key="3">
    <source>
        <dbReference type="ARBA" id="ARBA00016118"/>
    </source>
</evidence>
<evidence type="ECO:0000256" key="6">
    <source>
        <dbReference type="ARBA" id="ARBA00031723"/>
    </source>
</evidence>